<dbReference type="PANTHER" id="PTHR30154">
    <property type="entry name" value="LEUCINE-RESPONSIVE REGULATORY PROTEIN"/>
    <property type="match status" value="1"/>
</dbReference>
<dbReference type="PANTHER" id="PTHR30154:SF34">
    <property type="entry name" value="TRANSCRIPTIONAL REGULATOR AZLB"/>
    <property type="match status" value="1"/>
</dbReference>
<dbReference type="SUPFAM" id="SSF46785">
    <property type="entry name" value="Winged helix' DNA-binding domain"/>
    <property type="match status" value="2"/>
</dbReference>
<dbReference type="GO" id="GO:0005829">
    <property type="term" value="C:cytosol"/>
    <property type="evidence" value="ECO:0007669"/>
    <property type="project" value="TreeGrafter"/>
</dbReference>
<accession>A0A100WCN4</accession>
<feature type="domain" description="HTH asnC-type" evidence="4">
    <location>
        <begin position="162"/>
        <end position="222"/>
    </location>
</feature>
<dbReference type="InterPro" id="IPR036388">
    <property type="entry name" value="WH-like_DNA-bd_sf"/>
</dbReference>
<dbReference type="GO" id="GO:0043565">
    <property type="term" value="F:sequence-specific DNA binding"/>
    <property type="evidence" value="ECO:0007669"/>
    <property type="project" value="InterPro"/>
</dbReference>
<dbReference type="InterPro" id="IPR036390">
    <property type="entry name" value="WH_DNA-bd_sf"/>
</dbReference>
<dbReference type="Pfam" id="PF01037">
    <property type="entry name" value="AsnC_trans_reg"/>
    <property type="match status" value="1"/>
</dbReference>
<dbReference type="PROSITE" id="PS50956">
    <property type="entry name" value="HTH_ASNC_2"/>
    <property type="match status" value="2"/>
</dbReference>
<evidence type="ECO:0000313" key="5">
    <source>
        <dbReference type="EMBL" id="GAS95581.1"/>
    </source>
</evidence>
<keyword evidence="3" id="KW-0804">Transcription</keyword>
<evidence type="ECO:0000256" key="3">
    <source>
        <dbReference type="ARBA" id="ARBA00023163"/>
    </source>
</evidence>
<dbReference type="Proteomes" id="UP000069443">
    <property type="component" value="Unassembled WGS sequence"/>
</dbReference>
<evidence type="ECO:0000259" key="4">
    <source>
        <dbReference type="PROSITE" id="PS50956"/>
    </source>
</evidence>
<dbReference type="InterPro" id="IPR019887">
    <property type="entry name" value="Tscrpt_reg_AsnC/Lrp_C"/>
</dbReference>
<sequence length="309" mass="33372">MLISDDSRFGGRLDDVDDKILAALRVDGRIGPGELAKRLGVSRTTASKRLAALLHTTDVRVVGMVHPETVGVRSLAHVSIATNAPAIEVGRRLAARPEVPFVSLASGAYPLIAEVRAHDDSELSELLDIIRSLDGVESTETLVYTDLVRDVLGPTKVSVAWLDGVDRRLLSLLQRDGRMPYTALAAGSGISVGTARARTLRMIEAGVVRIGAIAAPGREGRKVDVGLGVRMRGRAGAGVEQIRQLSEIRFLATTIGRYDVVATLHADTLTDVVTALEEVRALTSVTQLHSWVHLHTLKESYRYPIETVR</sequence>
<dbReference type="EMBL" id="BCSY01000039">
    <property type="protein sequence ID" value="GAS95581.1"/>
    <property type="molecule type" value="Genomic_DNA"/>
</dbReference>
<dbReference type="InterPro" id="IPR011008">
    <property type="entry name" value="Dimeric_a/b-barrel"/>
</dbReference>
<reference evidence="6" key="2">
    <citation type="submission" date="2016-02" db="EMBL/GenBank/DDBJ databases">
        <title>Draft genome sequence of five rapidly growing Mycobacterium species.</title>
        <authorList>
            <person name="Katahira K."/>
            <person name="Gotou Y."/>
            <person name="Iida K."/>
            <person name="Ogura Y."/>
            <person name="Hayashi T."/>
        </authorList>
    </citation>
    <scope>NUCLEOTIDE SEQUENCE [LARGE SCALE GENOMIC DNA]</scope>
    <source>
        <strain evidence="6">JCM15298</strain>
    </source>
</reference>
<dbReference type="STRING" id="228230.RMCC_2547"/>
<dbReference type="PRINTS" id="PR00033">
    <property type="entry name" value="HTHASNC"/>
</dbReference>
<evidence type="ECO:0000256" key="1">
    <source>
        <dbReference type="ARBA" id="ARBA00023015"/>
    </source>
</evidence>
<evidence type="ECO:0000256" key="2">
    <source>
        <dbReference type="ARBA" id="ARBA00023125"/>
    </source>
</evidence>
<dbReference type="RefSeq" id="WP_062656752.1">
    <property type="nucleotide sequence ID" value="NZ_BCSY01000039.1"/>
</dbReference>
<comment type="caution">
    <text evidence="5">The sequence shown here is derived from an EMBL/GenBank/DDBJ whole genome shotgun (WGS) entry which is preliminary data.</text>
</comment>
<keyword evidence="1" id="KW-0805">Transcription regulation</keyword>
<gene>
    <name evidence="5" type="ORF">RMCC_2547</name>
</gene>
<dbReference type="OrthoDB" id="3526090at2"/>
<dbReference type="Pfam" id="PF13412">
    <property type="entry name" value="HTH_24"/>
    <property type="match status" value="1"/>
</dbReference>
<keyword evidence="2" id="KW-0238">DNA-binding</keyword>
<protein>
    <submittedName>
        <fullName evidence="5">Transcriptional regulator, AsnC family</fullName>
    </submittedName>
</protein>
<dbReference type="SUPFAM" id="SSF54909">
    <property type="entry name" value="Dimeric alpha+beta barrel"/>
    <property type="match status" value="2"/>
</dbReference>
<dbReference type="Gene3D" id="3.30.70.920">
    <property type="match status" value="2"/>
</dbReference>
<dbReference type="Pfam" id="PF13404">
    <property type="entry name" value="HTH_AsnC-type"/>
    <property type="match status" value="1"/>
</dbReference>
<proteinExistence type="predicted"/>
<dbReference type="AlphaFoldDB" id="A0A100WCN4"/>
<dbReference type="GO" id="GO:0043200">
    <property type="term" value="P:response to amino acid"/>
    <property type="evidence" value="ECO:0007669"/>
    <property type="project" value="TreeGrafter"/>
</dbReference>
<dbReference type="InterPro" id="IPR019888">
    <property type="entry name" value="Tscrpt_reg_AsnC-like"/>
</dbReference>
<evidence type="ECO:0000313" key="6">
    <source>
        <dbReference type="Proteomes" id="UP000069443"/>
    </source>
</evidence>
<reference evidence="6" key="1">
    <citation type="journal article" date="2016" name="Genome Announc.">
        <title>Draft Genome Sequences of Five Rapidly Growing Mycobacterium Species, M. thermoresistibile, M. fortuitum subsp. acetamidolyticum, M. canariasense, M. brisbanense, and M. novocastrense.</title>
        <authorList>
            <person name="Katahira K."/>
            <person name="Ogura Y."/>
            <person name="Gotoh Y."/>
            <person name="Hayashi T."/>
        </authorList>
    </citation>
    <scope>NUCLEOTIDE SEQUENCE [LARGE SCALE GENOMIC DNA]</scope>
    <source>
        <strain evidence="6">JCM15298</strain>
    </source>
</reference>
<dbReference type="InterPro" id="IPR000485">
    <property type="entry name" value="AsnC-type_HTH_dom"/>
</dbReference>
<dbReference type="SMART" id="SM00344">
    <property type="entry name" value="HTH_ASNC"/>
    <property type="match status" value="2"/>
</dbReference>
<organism evidence="5 6">
    <name type="scientific">Mycolicibacterium canariasense</name>
    <name type="common">Mycobacterium canariasense</name>
    <dbReference type="NCBI Taxonomy" id="228230"/>
    <lineage>
        <taxon>Bacteria</taxon>
        <taxon>Bacillati</taxon>
        <taxon>Actinomycetota</taxon>
        <taxon>Actinomycetes</taxon>
        <taxon>Mycobacteriales</taxon>
        <taxon>Mycobacteriaceae</taxon>
        <taxon>Mycolicibacterium</taxon>
    </lineage>
</organism>
<dbReference type="Gene3D" id="1.10.10.10">
    <property type="entry name" value="Winged helix-like DNA-binding domain superfamily/Winged helix DNA-binding domain"/>
    <property type="match status" value="2"/>
</dbReference>
<feature type="domain" description="HTH asnC-type" evidence="4">
    <location>
        <begin position="13"/>
        <end position="73"/>
    </location>
</feature>
<keyword evidence="6" id="KW-1185">Reference proteome</keyword>
<name>A0A100WCN4_MYCCR</name>